<protein>
    <recommendedName>
        <fullName evidence="2">RIN4 pathogenic type III effector avirulence factor Avr cleavage site domain-containing protein</fullName>
    </recommendedName>
</protein>
<dbReference type="OrthoDB" id="1109067at2759"/>
<dbReference type="Pfam" id="PF05627">
    <property type="entry name" value="AvrRpt-cleavage"/>
    <property type="match status" value="1"/>
</dbReference>
<feature type="domain" description="RIN4 pathogenic type III effector avirulence factor Avr cleavage site" evidence="2">
    <location>
        <begin position="19"/>
        <end position="48"/>
    </location>
</feature>
<dbReference type="InterPro" id="IPR008700">
    <property type="entry name" value="TypeIII_avirulence_cleave"/>
</dbReference>
<dbReference type="EMBL" id="BJWL01000023">
    <property type="protein sequence ID" value="GFZ13473.1"/>
    <property type="molecule type" value="Genomic_DNA"/>
</dbReference>
<evidence type="ECO:0000313" key="3">
    <source>
        <dbReference type="EMBL" id="GFZ13473.1"/>
    </source>
</evidence>
<dbReference type="AlphaFoldDB" id="A0A7J0GRR1"/>
<comment type="caution">
    <text evidence="3">The sequence shown here is derived from an EMBL/GenBank/DDBJ whole genome shotgun (WGS) entry which is preliminary data.</text>
</comment>
<gene>
    <name evidence="3" type="ORF">Acr_23g0018580</name>
</gene>
<dbReference type="Proteomes" id="UP000585474">
    <property type="component" value="Unassembled WGS sequence"/>
</dbReference>
<proteinExistence type="predicted"/>
<evidence type="ECO:0000313" key="4">
    <source>
        <dbReference type="Proteomes" id="UP000585474"/>
    </source>
</evidence>
<feature type="compositionally biased region" description="Basic and acidic residues" evidence="1">
    <location>
        <begin position="89"/>
        <end position="99"/>
    </location>
</feature>
<name>A0A7J0GRR1_9ERIC</name>
<evidence type="ECO:0000256" key="1">
    <source>
        <dbReference type="SAM" id="MobiDB-lite"/>
    </source>
</evidence>
<keyword evidence="4" id="KW-1185">Reference proteome</keyword>
<reference evidence="3 4" key="1">
    <citation type="submission" date="2019-07" db="EMBL/GenBank/DDBJ databases">
        <title>De Novo Assembly of kiwifruit Actinidia rufa.</title>
        <authorList>
            <person name="Sugita-Konishi S."/>
            <person name="Sato K."/>
            <person name="Mori E."/>
            <person name="Abe Y."/>
            <person name="Kisaki G."/>
            <person name="Hamano K."/>
            <person name="Suezawa K."/>
            <person name="Otani M."/>
            <person name="Fukuda T."/>
            <person name="Manabe T."/>
            <person name="Gomi K."/>
            <person name="Tabuchi M."/>
            <person name="Akimitsu K."/>
            <person name="Kataoka I."/>
        </authorList>
    </citation>
    <scope>NUCLEOTIDE SEQUENCE [LARGE SCALE GENOMIC DNA]</scope>
    <source>
        <strain evidence="4">cv. Fuchu</strain>
    </source>
</reference>
<organism evidence="3 4">
    <name type="scientific">Actinidia rufa</name>
    <dbReference type="NCBI Taxonomy" id="165716"/>
    <lineage>
        <taxon>Eukaryota</taxon>
        <taxon>Viridiplantae</taxon>
        <taxon>Streptophyta</taxon>
        <taxon>Embryophyta</taxon>
        <taxon>Tracheophyta</taxon>
        <taxon>Spermatophyta</taxon>
        <taxon>Magnoliopsida</taxon>
        <taxon>eudicotyledons</taxon>
        <taxon>Gunneridae</taxon>
        <taxon>Pentapetalae</taxon>
        <taxon>asterids</taxon>
        <taxon>Ericales</taxon>
        <taxon>Actinidiaceae</taxon>
        <taxon>Actinidia</taxon>
    </lineage>
</organism>
<feature type="region of interest" description="Disordered" evidence="1">
    <location>
        <begin position="48"/>
        <end position="133"/>
    </location>
</feature>
<accession>A0A7J0GRR1</accession>
<sequence>MFCLRIKNECFCCCYILQQRSHVPKFGNWTSEENIPYTVYFDQARKNRTGGKMINPNDPQENPDMFPNTTPLAQDQHLEPKGWRAASPGHERQVSREDGDLTQFSQSPARKVNMNRRVAGESAHQRCGGYGSG</sequence>
<evidence type="ECO:0000259" key="2">
    <source>
        <dbReference type="Pfam" id="PF05627"/>
    </source>
</evidence>